<dbReference type="Pfam" id="PF00078">
    <property type="entry name" value="RVT_1"/>
    <property type="match status" value="1"/>
</dbReference>
<dbReference type="Gene3D" id="3.10.10.10">
    <property type="entry name" value="HIV Type 1 Reverse Transcriptase, subunit A, domain 1"/>
    <property type="match status" value="1"/>
</dbReference>
<dbReference type="InterPro" id="IPR012337">
    <property type="entry name" value="RNaseH-like_sf"/>
</dbReference>
<evidence type="ECO:0000256" key="6">
    <source>
        <dbReference type="ARBA" id="ARBA00022801"/>
    </source>
</evidence>
<dbReference type="CDD" id="cd00303">
    <property type="entry name" value="retropepsin_like"/>
    <property type="match status" value="1"/>
</dbReference>
<dbReference type="Gene3D" id="3.30.420.10">
    <property type="entry name" value="Ribonuclease H-like superfamily/Ribonuclease H"/>
    <property type="match status" value="1"/>
</dbReference>
<feature type="region of interest" description="Disordered" evidence="8">
    <location>
        <begin position="368"/>
        <end position="396"/>
    </location>
</feature>
<dbReference type="GO" id="GO:0003964">
    <property type="term" value="F:RNA-directed DNA polymerase activity"/>
    <property type="evidence" value="ECO:0007669"/>
    <property type="project" value="UniProtKB-KW"/>
</dbReference>
<dbReference type="FunFam" id="3.30.70.270:FF:000020">
    <property type="entry name" value="Transposon Tf2-6 polyprotein-like Protein"/>
    <property type="match status" value="1"/>
</dbReference>
<proteinExistence type="predicted"/>
<dbReference type="InterPro" id="IPR021109">
    <property type="entry name" value="Peptidase_aspartic_dom_sf"/>
</dbReference>
<evidence type="ECO:0000256" key="5">
    <source>
        <dbReference type="ARBA" id="ARBA00022759"/>
    </source>
</evidence>
<dbReference type="EMBL" id="BFEA01000060">
    <property type="protein sequence ID" value="GBG65306.1"/>
    <property type="molecule type" value="Genomic_DNA"/>
</dbReference>
<evidence type="ECO:0000256" key="4">
    <source>
        <dbReference type="ARBA" id="ARBA00022722"/>
    </source>
</evidence>
<keyword evidence="2" id="KW-0808">Transferase</keyword>
<dbReference type="CDD" id="cd09274">
    <property type="entry name" value="RNase_HI_RT_Ty3"/>
    <property type="match status" value="1"/>
</dbReference>
<feature type="compositionally biased region" description="Polar residues" evidence="8">
    <location>
        <begin position="375"/>
        <end position="396"/>
    </location>
</feature>
<dbReference type="Pfam" id="PF17917">
    <property type="entry name" value="RT_RNaseH"/>
    <property type="match status" value="1"/>
</dbReference>
<evidence type="ECO:0000256" key="3">
    <source>
        <dbReference type="ARBA" id="ARBA00022695"/>
    </source>
</evidence>
<organism evidence="10 11">
    <name type="scientific">Chara braunii</name>
    <name type="common">Braun's stonewort</name>
    <dbReference type="NCBI Taxonomy" id="69332"/>
    <lineage>
        <taxon>Eukaryota</taxon>
        <taxon>Viridiplantae</taxon>
        <taxon>Streptophyta</taxon>
        <taxon>Charophyceae</taxon>
        <taxon>Charales</taxon>
        <taxon>Characeae</taxon>
        <taxon>Chara</taxon>
    </lineage>
</organism>
<dbReference type="FunFam" id="3.30.70.270:FF:000003">
    <property type="entry name" value="Transposon Ty3-G Gag-Pol polyprotein"/>
    <property type="match status" value="1"/>
</dbReference>
<dbReference type="InterPro" id="IPR000477">
    <property type="entry name" value="RT_dom"/>
</dbReference>
<dbReference type="InterPro" id="IPR050951">
    <property type="entry name" value="Retrovirus_Pol_polyprotein"/>
</dbReference>
<dbReference type="InterPro" id="IPR001584">
    <property type="entry name" value="Integrase_cat-core"/>
</dbReference>
<keyword evidence="3" id="KW-0548">Nucleotidyltransferase</keyword>
<dbReference type="GO" id="GO:0004519">
    <property type="term" value="F:endonuclease activity"/>
    <property type="evidence" value="ECO:0007669"/>
    <property type="project" value="UniProtKB-KW"/>
</dbReference>
<dbReference type="SUPFAM" id="SSF53098">
    <property type="entry name" value="Ribonuclease H-like"/>
    <property type="match status" value="1"/>
</dbReference>
<dbReference type="InterPro" id="IPR036397">
    <property type="entry name" value="RNaseH_sf"/>
</dbReference>
<dbReference type="Gene3D" id="2.40.70.10">
    <property type="entry name" value="Acid Proteases"/>
    <property type="match status" value="1"/>
</dbReference>
<feature type="region of interest" description="Disordered" evidence="8">
    <location>
        <begin position="441"/>
        <end position="467"/>
    </location>
</feature>
<evidence type="ECO:0000259" key="9">
    <source>
        <dbReference type="PROSITE" id="PS50994"/>
    </source>
</evidence>
<dbReference type="FunFam" id="1.10.340.70:FF:000001">
    <property type="entry name" value="Retrovirus-related Pol polyprotein from transposon gypsy-like Protein"/>
    <property type="match status" value="1"/>
</dbReference>
<feature type="compositionally biased region" description="Low complexity" evidence="8">
    <location>
        <begin position="446"/>
        <end position="462"/>
    </location>
</feature>
<gene>
    <name evidence="10" type="ORF">CBR_g50347</name>
</gene>
<evidence type="ECO:0000313" key="10">
    <source>
        <dbReference type="EMBL" id="GBG65306.1"/>
    </source>
</evidence>
<comment type="caution">
    <text evidence="10">The sequence shown here is derived from an EMBL/GenBank/DDBJ whole genome shotgun (WGS) entry which is preliminary data.</text>
</comment>
<dbReference type="GO" id="GO:0003676">
    <property type="term" value="F:nucleic acid binding"/>
    <property type="evidence" value="ECO:0007669"/>
    <property type="project" value="InterPro"/>
</dbReference>
<dbReference type="PROSITE" id="PS50994">
    <property type="entry name" value="INTEGRASE"/>
    <property type="match status" value="1"/>
</dbReference>
<dbReference type="Pfam" id="PF08284">
    <property type="entry name" value="RVP_2"/>
    <property type="match status" value="1"/>
</dbReference>
<protein>
    <recommendedName>
        <fullName evidence="1">RNA-directed DNA polymerase</fullName>
        <ecNumber evidence="1">2.7.7.49</ecNumber>
    </recommendedName>
</protein>
<feature type="domain" description="Integrase catalytic" evidence="9">
    <location>
        <begin position="1293"/>
        <end position="1403"/>
    </location>
</feature>
<keyword evidence="11" id="KW-1185">Reference proteome</keyword>
<evidence type="ECO:0000256" key="7">
    <source>
        <dbReference type="ARBA" id="ARBA00022918"/>
    </source>
</evidence>
<dbReference type="Pfam" id="PF17921">
    <property type="entry name" value="Integrase_H2C2"/>
    <property type="match status" value="1"/>
</dbReference>
<dbReference type="EC" id="2.7.7.49" evidence="1"/>
<evidence type="ECO:0000256" key="8">
    <source>
        <dbReference type="SAM" id="MobiDB-lite"/>
    </source>
</evidence>
<dbReference type="GO" id="GO:0016787">
    <property type="term" value="F:hydrolase activity"/>
    <property type="evidence" value="ECO:0007669"/>
    <property type="project" value="UniProtKB-KW"/>
</dbReference>
<dbReference type="Proteomes" id="UP000265515">
    <property type="component" value="Unassembled WGS sequence"/>
</dbReference>
<sequence length="1403" mass="158876">MDVCSIILARARNVREAECRRRVEEAEEKMEGHPISAMVWAAERERRVAEWDEIQQDKHKRWSDLLREKGIETHDQVTKETFHKLQPRRTQQQMVELRHPFDSSAPTACSTAGMLHYAKLYYEDVLTTRRPQDPITDLTEQSDMWQDTTVSLSTTARLDLDRPLTVEEVTQTLKSMAKGKSPGIDGLTVEFYISNWEAVRDGLVEVYNKVLEGGKLGKGMTHGVIAVLFKKGDDKADVKNWRPISLLNKDHALKPPIAPLMDRSNYILHLEKQLNHAAGVCNLLTNFDGRLNEVTSSVSALDDKMACIMRLVKCAQNFAEKHRDENARALKILSKRIKSLESGIQVEPPEIKAMDKLMVFEQGTLPNTGFPIKRQGQTGKLSTAESDETTLSTPSELVSSRVTSLHSEAHAEVDSPTLLLSFEDYAARLIPTLGTQAQGQGVCAVSSPSGNSDRSSSSGSSRDSAREFDVEALDPLTSEDFAWLPLPTTVCLPGPQCATLSANLHTYLSFYAPPTSPTDDEVAVGDILAYTTKVAREFRTQRYDNNNAPLMYVRIQVGQASCSALLDSAASRNFMSQSFMQRAGLGTQVRRKANPTTIKLADGKTQQLLDRYIEAVPVYFAPHACEPVTFDILDTDFNIILGMPWLASANHTVNFHRRTLSVRNAFGAEVACTIPLPYSSIRCQVVTTKSFRATCAYKQPEEIGLCFLRTVVVADSSPTDLSSDPRVVRLLDEFADIFESPTGVVPGRPISHEIILEAGAVPPKGCIYRMSEEELEVLRAQLDDLLTKGWIRPSSSPYGAPVLFVRKKNKDLRLCIDYRKLNAQTVKNVGPLPRIDDLLERLGGAKYFSRLDLKIVISSNLDLAERSLQNRVQDAVAMTNEFRAMLDRFMLVYLDDILVYSRSLEDNLWHLRQVLETLRRTKYKANRDKCEFVRQELEYLGHFVTPEGISPLSDKIQAVQEWPEPRNVTDVRSFLGLTGYYQRFIKGYSKIATHLNKLQCEDRPFDFGKEARGSFFVLKAALLSAEVLRIYDPLAPTRVTTDASGYGIGAVLEQHDGVDWHPVEYFSKKVPLVHSIDDAHKKELLAFVHALKRWRHFLLGRSQFRWVTDNNPLIFYKTQDTVNNTIARWMAFIDQFDFFPDHIPGKSNRFADALSRRPDHCTAVYSTFEIDDDLRNSFIRGYQADPEFRDKYANCSSPNPARSHYRIQEGYLLVHTRGKDLLCVPSDPHLRTRLLGEFHDALATGHFGVNRTIGRLRQRFWWPGLLGDVTRYHESCEVCRRCKSRNHRPYGELRPLPVPLRRREAIAMDITGPFPKRKTGVDGILTVVDRLTKFAMFLPFRYHVKASELAEVLYAGWIRTKGYPKEIVCDRDTKFMSDFWLALIKRWGSSLKPSSARHPQTDG</sequence>
<keyword evidence="7" id="KW-0695">RNA-directed DNA polymerase</keyword>
<dbReference type="Gene3D" id="3.30.70.270">
    <property type="match status" value="3"/>
</dbReference>
<dbReference type="CDD" id="cd01647">
    <property type="entry name" value="RT_LTR"/>
    <property type="match status" value="1"/>
</dbReference>
<dbReference type="PANTHER" id="PTHR37984">
    <property type="entry name" value="PROTEIN CBG26694"/>
    <property type="match status" value="1"/>
</dbReference>
<dbReference type="InterPro" id="IPR043502">
    <property type="entry name" value="DNA/RNA_pol_sf"/>
</dbReference>
<evidence type="ECO:0000313" key="11">
    <source>
        <dbReference type="Proteomes" id="UP000265515"/>
    </source>
</evidence>
<evidence type="ECO:0000256" key="1">
    <source>
        <dbReference type="ARBA" id="ARBA00012493"/>
    </source>
</evidence>
<evidence type="ECO:0000256" key="2">
    <source>
        <dbReference type="ARBA" id="ARBA00022679"/>
    </source>
</evidence>
<dbReference type="InterPro" id="IPR041373">
    <property type="entry name" value="RT_RNaseH"/>
</dbReference>
<keyword evidence="6" id="KW-0378">Hydrolase</keyword>
<keyword evidence="5" id="KW-0255">Endonuclease</keyword>
<reference evidence="10 11" key="1">
    <citation type="journal article" date="2018" name="Cell">
        <title>The Chara Genome: Secondary Complexity and Implications for Plant Terrestrialization.</title>
        <authorList>
            <person name="Nishiyama T."/>
            <person name="Sakayama H."/>
            <person name="Vries J.D."/>
            <person name="Buschmann H."/>
            <person name="Saint-Marcoux D."/>
            <person name="Ullrich K.K."/>
            <person name="Haas F.B."/>
            <person name="Vanderstraeten L."/>
            <person name="Becker D."/>
            <person name="Lang D."/>
            <person name="Vosolsobe S."/>
            <person name="Rombauts S."/>
            <person name="Wilhelmsson P.K.I."/>
            <person name="Janitza P."/>
            <person name="Kern R."/>
            <person name="Heyl A."/>
            <person name="Rumpler F."/>
            <person name="Villalobos L.I.A.C."/>
            <person name="Clay J.M."/>
            <person name="Skokan R."/>
            <person name="Toyoda A."/>
            <person name="Suzuki Y."/>
            <person name="Kagoshima H."/>
            <person name="Schijlen E."/>
            <person name="Tajeshwar N."/>
            <person name="Catarino B."/>
            <person name="Hetherington A.J."/>
            <person name="Saltykova A."/>
            <person name="Bonnot C."/>
            <person name="Breuninger H."/>
            <person name="Symeonidi A."/>
            <person name="Radhakrishnan G.V."/>
            <person name="Van Nieuwerburgh F."/>
            <person name="Deforce D."/>
            <person name="Chang C."/>
            <person name="Karol K.G."/>
            <person name="Hedrich R."/>
            <person name="Ulvskov P."/>
            <person name="Glockner G."/>
            <person name="Delwiche C.F."/>
            <person name="Petrasek J."/>
            <person name="Van de Peer Y."/>
            <person name="Friml J."/>
            <person name="Beilby M."/>
            <person name="Dolan L."/>
            <person name="Kohara Y."/>
            <person name="Sugano S."/>
            <person name="Fujiyama A."/>
            <person name="Delaux P.-M."/>
            <person name="Quint M."/>
            <person name="TheiBen G."/>
            <person name="Hagemann M."/>
            <person name="Harholt J."/>
            <person name="Dunand C."/>
            <person name="Zachgo S."/>
            <person name="Langdale J."/>
            <person name="Maumus F."/>
            <person name="Straeten D.V.D."/>
            <person name="Gould S.B."/>
            <person name="Rensing S.A."/>
        </authorList>
    </citation>
    <scope>NUCLEOTIDE SEQUENCE [LARGE SCALE GENOMIC DNA]</scope>
    <source>
        <strain evidence="10 11">S276</strain>
    </source>
</reference>
<dbReference type="SUPFAM" id="SSF50630">
    <property type="entry name" value="Acid proteases"/>
    <property type="match status" value="1"/>
</dbReference>
<dbReference type="InterPro" id="IPR041588">
    <property type="entry name" value="Integrase_H2C2"/>
</dbReference>
<keyword evidence="4" id="KW-0540">Nuclease</keyword>
<accession>A0A388K5L5</accession>
<dbReference type="InterPro" id="IPR043128">
    <property type="entry name" value="Rev_trsase/Diguanyl_cyclase"/>
</dbReference>
<dbReference type="GO" id="GO:0015074">
    <property type="term" value="P:DNA integration"/>
    <property type="evidence" value="ECO:0007669"/>
    <property type="project" value="InterPro"/>
</dbReference>
<name>A0A388K5L5_CHABU</name>
<dbReference type="Gene3D" id="1.10.340.70">
    <property type="match status" value="1"/>
</dbReference>
<dbReference type="Gramene" id="GBG65306">
    <property type="protein sequence ID" value="GBG65306"/>
    <property type="gene ID" value="CBR_g50347"/>
</dbReference>
<dbReference type="SUPFAM" id="SSF56672">
    <property type="entry name" value="DNA/RNA polymerases"/>
    <property type="match status" value="1"/>
</dbReference>
<dbReference type="PANTHER" id="PTHR37984:SF5">
    <property type="entry name" value="PROTEIN NYNRIN-LIKE"/>
    <property type="match status" value="1"/>
</dbReference>